<dbReference type="OrthoDB" id="5500487at2"/>
<sequence>MIERILELLNSLSEDAQNAIIKKCKELGFDPNKGDISLEESFINLNSARAILKESIAQSKLIQLPLSVQKNLLPLLENIQRLQAEIINGTDQVVNLVNVIEALHFAVWTFGLHKLSGEVLGLETKMNQLKQLELDATKLKAELQDGLRVKESLDKIQTQASDQAASLHRLLGESHETLRKINDNLSTSSEANQKVGALLQTIQQSDVASSQFSANAKASQSAVAAIENKIQEFLSQIDTYRDKLVKMSTDAENTVAEHSAETGRLISQLKELEDLIKLQIQKATGFSLFHSFQTRKESLVKSKQFWIYAIVGLICISLGFTGWIISTVPETLDTAFYLKLTISIPIIFLITFCTLQYSRERRLEEEYAFKSNISISLIPYQELVDKLTDKSKQAERDRYATFIIESIGKVFSSPTDKVFEDRSASKLSMKSLKEFTDIFEQMQKLLKP</sequence>
<protein>
    <submittedName>
        <fullName evidence="3">Uncharacterized protein</fullName>
    </submittedName>
</protein>
<evidence type="ECO:0000313" key="3">
    <source>
        <dbReference type="EMBL" id="SLM48086.1"/>
    </source>
</evidence>
<name>A0A1W1I510_9BACT</name>
<feature type="coiled-coil region" evidence="1">
    <location>
        <begin position="112"/>
        <end position="149"/>
    </location>
</feature>
<feature type="transmembrane region" description="Helical" evidence="2">
    <location>
        <begin position="337"/>
        <end position="355"/>
    </location>
</feature>
<evidence type="ECO:0000256" key="2">
    <source>
        <dbReference type="SAM" id="Phobius"/>
    </source>
</evidence>
<dbReference type="Proteomes" id="UP000192042">
    <property type="component" value="Chromosome I"/>
</dbReference>
<dbReference type="STRING" id="1325564.NSJP_1914"/>
<evidence type="ECO:0000256" key="1">
    <source>
        <dbReference type="SAM" id="Coils"/>
    </source>
</evidence>
<keyword evidence="4" id="KW-1185">Reference proteome</keyword>
<keyword evidence="2" id="KW-0812">Transmembrane</keyword>
<organism evidence="3 4">
    <name type="scientific">Nitrospira japonica</name>
    <dbReference type="NCBI Taxonomy" id="1325564"/>
    <lineage>
        <taxon>Bacteria</taxon>
        <taxon>Pseudomonadati</taxon>
        <taxon>Nitrospirota</taxon>
        <taxon>Nitrospiria</taxon>
        <taxon>Nitrospirales</taxon>
        <taxon>Nitrospiraceae</taxon>
        <taxon>Nitrospira</taxon>
    </lineage>
</organism>
<keyword evidence="2" id="KW-1133">Transmembrane helix</keyword>
<dbReference type="KEGG" id="nja:NSJP_1914"/>
<proteinExistence type="predicted"/>
<keyword evidence="2" id="KW-0472">Membrane</keyword>
<dbReference type="RefSeq" id="WP_080886527.1">
    <property type="nucleotide sequence ID" value="NZ_LT828648.1"/>
</dbReference>
<gene>
    <name evidence="3" type="ORF">NSJP_1914</name>
</gene>
<feature type="transmembrane region" description="Helical" evidence="2">
    <location>
        <begin position="305"/>
        <end position="325"/>
    </location>
</feature>
<keyword evidence="1" id="KW-0175">Coiled coil</keyword>
<accession>A0A1W1I510</accession>
<evidence type="ECO:0000313" key="4">
    <source>
        <dbReference type="Proteomes" id="UP000192042"/>
    </source>
</evidence>
<dbReference type="EMBL" id="LT828648">
    <property type="protein sequence ID" value="SLM48086.1"/>
    <property type="molecule type" value="Genomic_DNA"/>
</dbReference>
<reference evidence="3 4" key="1">
    <citation type="submission" date="2017-03" db="EMBL/GenBank/DDBJ databases">
        <authorList>
            <person name="Afonso C.L."/>
            <person name="Miller P.J."/>
            <person name="Scott M.A."/>
            <person name="Spackman E."/>
            <person name="Goraichik I."/>
            <person name="Dimitrov K.M."/>
            <person name="Suarez D.L."/>
            <person name="Swayne D.E."/>
        </authorList>
    </citation>
    <scope>NUCLEOTIDE SEQUENCE [LARGE SCALE GENOMIC DNA]</scope>
    <source>
        <strain evidence="3">Genome sequencing of Nitrospira japonica strain NJ11</strain>
    </source>
</reference>
<dbReference type="AlphaFoldDB" id="A0A1W1I510"/>